<reference evidence="2" key="1">
    <citation type="submission" date="2014-12" db="EMBL/GenBank/DDBJ databases">
        <title>Insight into the proteome of Arion vulgaris.</title>
        <authorList>
            <person name="Aradska J."/>
            <person name="Bulat T."/>
            <person name="Smidak R."/>
            <person name="Sarate P."/>
            <person name="Gangsoo J."/>
            <person name="Sialana F."/>
            <person name="Bilban M."/>
            <person name="Lubec G."/>
        </authorList>
    </citation>
    <scope>NUCLEOTIDE SEQUENCE</scope>
    <source>
        <tissue evidence="2">Skin</tissue>
    </source>
</reference>
<gene>
    <name evidence="2" type="primary">ORF21798</name>
</gene>
<proteinExistence type="predicted"/>
<feature type="non-terminal residue" evidence="2">
    <location>
        <position position="110"/>
    </location>
</feature>
<feature type="region of interest" description="Disordered" evidence="1">
    <location>
        <begin position="46"/>
        <end position="69"/>
    </location>
</feature>
<feature type="non-terminal residue" evidence="2">
    <location>
        <position position="1"/>
    </location>
</feature>
<dbReference type="AlphaFoldDB" id="A0A0B6YCM5"/>
<protein>
    <submittedName>
        <fullName evidence="2">Uncharacterized protein</fullName>
    </submittedName>
</protein>
<dbReference type="EMBL" id="HACG01007167">
    <property type="protein sequence ID" value="CEK54032.1"/>
    <property type="molecule type" value="Transcribed_RNA"/>
</dbReference>
<evidence type="ECO:0000313" key="2">
    <source>
        <dbReference type="EMBL" id="CEK54032.1"/>
    </source>
</evidence>
<evidence type="ECO:0000256" key="1">
    <source>
        <dbReference type="SAM" id="MobiDB-lite"/>
    </source>
</evidence>
<name>A0A0B6YCM5_9EUPU</name>
<accession>A0A0B6YCM5</accession>
<sequence>GTTGIDDIKISGPGTIASVRSGDVAINVDEHLPLTVTEPIITINTIPPATDKKTADNKKKKTGSANDNEPEMEALDWWSKYLASVDKMIKKKEHYDSIVKTNLPQTESTG</sequence>
<organism evidence="2">
    <name type="scientific">Arion vulgaris</name>
    <dbReference type="NCBI Taxonomy" id="1028688"/>
    <lineage>
        <taxon>Eukaryota</taxon>
        <taxon>Metazoa</taxon>
        <taxon>Spiralia</taxon>
        <taxon>Lophotrochozoa</taxon>
        <taxon>Mollusca</taxon>
        <taxon>Gastropoda</taxon>
        <taxon>Heterobranchia</taxon>
        <taxon>Euthyneura</taxon>
        <taxon>Panpulmonata</taxon>
        <taxon>Eupulmonata</taxon>
        <taxon>Stylommatophora</taxon>
        <taxon>Helicina</taxon>
        <taxon>Arionoidea</taxon>
        <taxon>Arionidae</taxon>
        <taxon>Arion</taxon>
    </lineage>
</organism>